<dbReference type="Pfam" id="PF00753">
    <property type="entry name" value="Lactamase_B"/>
    <property type="match status" value="1"/>
</dbReference>
<dbReference type="OrthoDB" id="5290005at2"/>
<keyword evidence="2" id="KW-0732">Signal</keyword>
<evidence type="ECO:0000256" key="1">
    <source>
        <dbReference type="ARBA" id="ARBA00005250"/>
    </source>
</evidence>
<dbReference type="SUPFAM" id="SSF56281">
    <property type="entry name" value="Metallo-hydrolase/oxidoreductase"/>
    <property type="match status" value="1"/>
</dbReference>
<dbReference type="Gene3D" id="3.60.15.10">
    <property type="entry name" value="Ribonuclease Z/Hydroxyacylglutathione hydrolase-like"/>
    <property type="match status" value="1"/>
</dbReference>
<dbReference type="GO" id="GO:0017001">
    <property type="term" value="P:antibiotic catabolic process"/>
    <property type="evidence" value="ECO:0007669"/>
    <property type="project" value="UniProtKB-ARBA"/>
</dbReference>
<evidence type="ECO:0000313" key="4">
    <source>
        <dbReference type="EMBL" id="EYF06851.1"/>
    </source>
</evidence>
<comment type="similarity">
    <text evidence="1">Belongs to the metallo-beta-lactamase superfamily. Class-B beta-lactamase family.</text>
</comment>
<dbReference type="CDD" id="cd16286">
    <property type="entry name" value="SPM-1-like_MBL-B1-B2-like"/>
    <property type="match status" value="1"/>
</dbReference>
<sequence>MLLRRRHLACLLPLVLAATACGGGEPVLSAEARAAHPAKAAPADARTATPWPTSTEGLAEVKLAEDLVLRELGPGVHLITHAHPWAANALLVEMANGDLVLCDPTYTVDAMRRVLAWIDGHHGKRRIVAISTHFHIDRVGGNGALVERGIPVYGADLTLKMLAERGDAGRRWLRESLDDKALIAEFEAQPTVAPDHPFPAAEGLTLRFGEEQVVVHYPGPGHAPDNVVVVFPERGILFGGCLVAAGERIGNKSDADMARWGDSVRSLHRFKPRMVIPGHGERLDPGLLDHTLKLLAAEQGG</sequence>
<evidence type="ECO:0000313" key="5">
    <source>
        <dbReference type="Proteomes" id="UP000019678"/>
    </source>
</evidence>
<feature type="chain" id="PRO_5001496558" evidence="2">
    <location>
        <begin position="21"/>
        <end position="301"/>
    </location>
</feature>
<feature type="domain" description="Metallo-beta-lactamase" evidence="3">
    <location>
        <begin position="86"/>
        <end position="279"/>
    </location>
</feature>
<dbReference type="RefSeq" id="WP_044239249.1">
    <property type="nucleotide sequence ID" value="NZ_ASRX01000014.1"/>
</dbReference>
<keyword evidence="5" id="KW-1185">Reference proteome</keyword>
<gene>
    <name evidence="4" type="ORF">CAP_1548</name>
</gene>
<dbReference type="SMART" id="SM00849">
    <property type="entry name" value="Lactamase_B"/>
    <property type="match status" value="1"/>
</dbReference>
<dbReference type="PANTHER" id="PTHR42951:SF4">
    <property type="entry name" value="ACYL-COENZYME A THIOESTERASE MBLAC2"/>
    <property type="match status" value="1"/>
</dbReference>
<reference evidence="4 5" key="1">
    <citation type="submission" date="2013-05" db="EMBL/GenBank/DDBJ databases">
        <title>Genome assembly of Chondromyces apiculatus DSM 436.</title>
        <authorList>
            <person name="Sharma G."/>
            <person name="Khatri I."/>
            <person name="Kaur C."/>
            <person name="Mayilraj S."/>
            <person name="Subramanian S."/>
        </authorList>
    </citation>
    <scope>NUCLEOTIDE SEQUENCE [LARGE SCALE GENOMIC DNA]</scope>
    <source>
        <strain evidence="4 5">DSM 436</strain>
    </source>
</reference>
<organism evidence="4 5">
    <name type="scientific">Chondromyces apiculatus DSM 436</name>
    <dbReference type="NCBI Taxonomy" id="1192034"/>
    <lineage>
        <taxon>Bacteria</taxon>
        <taxon>Pseudomonadati</taxon>
        <taxon>Myxococcota</taxon>
        <taxon>Polyangia</taxon>
        <taxon>Polyangiales</taxon>
        <taxon>Polyangiaceae</taxon>
        <taxon>Chondromyces</taxon>
    </lineage>
</organism>
<feature type="signal peptide" evidence="2">
    <location>
        <begin position="1"/>
        <end position="20"/>
    </location>
</feature>
<dbReference type="InterPro" id="IPR050855">
    <property type="entry name" value="NDM-1-like"/>
</dbReference>
<dbReference type="PROSITE" id="PS51257">
    <property type="entry name" value="PROKAR_LIPOPROTEIN"/>
    <property type="match status" value="1"/>
</dbReference>
<dbReference type="AlphaFoldDB" id="A0A017TE06"/>
<evidence type="ECO:0000259" key="3">
    <source>
        <dbReference type="SMART" id="SM00849"/>
    </source>
</evidence>
<dbReference type="eggNOG" id="COG0491">
    <property type="taxonomic scope" value="Bacteria"/>
</dbReference>
<proteinExistence type="inferred from homology"/>
<dbReference type="Proteomes" id="UP000019678">
    <property type="component" value="Unassembled WGS sequence"/>
</dbReference>
<comment type="caution">
    <text evidence="4">The sequence shown here is derived from an EMBL/GenBank/DDBJ whole genome shotgun (WGS) entry which is preliminary data.</text>
</comment>
<dbReference type="PANTHER" id="PTHR42951">
    <property type="entry name" value="METALLO-BETA-LACTAMASE DOMAIN-CONTAINING"/>
    <property type="match status" value="1"/>
</dbReference>
<dbReference type="InterPro" id="IPR001279">
    <property type="entry name" value="Metallo-B-lactamas"/>
</dbReference>
<dbReference type="InterPro" id="IPR036866">
    <property type="entry name" value="RibonucZ/Hydroxyglut_hydro"/>
</dbReference>
<dbReference type="STRING" id="1192034.CAP_1548"/>
<name>A0A017TE06_9BACT</name>
<accession>A0A017TE06</accession>
<evidence type="ECO:0000256" key="2">
    <source>
        <dbReference type="SAM" id="SignalP"/>
    </source>
</evidence>
<protein>
    <submittedName>
        <fullName evidence="4">Beta-lactamase II</fullName>
    </submittedName>
</protein>
<dbReference type="EMBL" id="ASRX01000014">
    <property type="protein sequence ID" value="EYF06851.1"/>
    <property type="molecule type" value="Genomic_DNA"/>
</dbReference>